<keyword evidence="1" id="KW-1133">Transmembrane helix</keyword>
<gene>
    <name evidence="2" type="ORF">TeGR_g14279</name>
</gene>
<feature type="transmembrane region" description="Helical" evidence="1">
    <location>
        <begin position="155"/>
        <end position="172"/>
    </location>
</feature>
<protein>
    <recommendedName>
        <fullName evidence="4">Transmembrane protein</fullName>
    </recommendedName>
</protein>
<evidence type="ECO:0000313" key="2">
    <source>
        <dbReference type="EMBL" id="GMI41852.1"/>
    </source>
</evidence>
<organism evidence="2 3">
    <name type="scientific">Tetraparma gracilis</name>
    <dbReference type="NCBI Taxonomy" id="2962635"/>
    <lineage>
        <taxon>Eukaryota</taxon>
        <taxon>Sar</taxon>
        <taxon>Stramenopiles</taxon>
        <taxon>Ochrophyta</taxon>
        <taxon>Bolidophyceae</taxon>
        <taxon>Parmales</taxon>
        <taxon>Triparmaceae</taxon>
        <taxon>Tetraparma</taxon>
    </lineage>
</organism>
<keyword evidence="3" id="KW-1185">Reference proteome</keyword>
<proteinExistence type="predicted"/>
<evidence type="ECO:0008006" key="4">
    <source>
        <dbReference type="Google" id="ProtNLM"/>
    </source>
</evidence>
<accession>A0ABQ6N719</accession>
<keyword evidence="1" id="KW-0472">Membrane</keyword>
<feature type="transmembrane region" description="Helical" evidence="1">
    <location>
        <begin position="123"/>
        <end position="143"/>
    </location>
</feature>
<feature type="transmembrane region" description="Helical" evidence="1">
    <location>
        <begin position="68"/>
        <end position="95"/>
    </location>
</feature>
<sequence>MLQADHQALMATQVSGMNHIRMKEVELFSSQLGQIAAVGAFLSSNAFLGLIQDVDFHSDSSVIQVIIVYIYMGSCTIGFCSCSCAAVVSSFVMIWGTQKTFRGKKDEISDSVREMYTFRRSMIRLLIVGVLACMMMGATSQFAKREESCQTPFKIMITLVCIFFMALTMRYCRTAHALFKVDRNHSWETEAKKSLNTSSYSYMAVNE</sequence>
<evidence type="ECO:0000313" key="3">
    <source>
        <dbReference type="Proteomes" id="UP001165060"/>
    </source>
</evidence>
<feature type="transmembrane region" description="Helical" evidence="1">
    <location>
        <begin position="27"/>
        <end position="48"/>
    </location>
</feature>
<evidence type="ECO:0000256" key="1">
    <source>
        <dbReference type="SAM" id="Phobius"/>
    </source>
</evidence>
<keyword evidence="1" id="KW-0812">Transmembrane</keyword>
<reference evidence="2 3" key="1">
    <citation type="journal article" date="2023" name="Commun. Biol.">
        <title>Genome analysis of Parmales, the sister group of diatoms, reveals the evolutionary specialization of diatoms from phago-mixotrophs to photoautotrophs.</title>
        <authorList>
            <person name="Ban H."/>
            <person name="Sato S."/>
            <person name="Yoshikawa S."/>
            <person name="Yamada K."/>
            <person name="Nakamura Y."/>
            <person name="Ichinomiya M."/>
            <person name="Sato N."/>
            <person name="Blanc-Mathieu R."/>
            <person name="Endo H."/>
            <person name="Kuwata A."/>
            <person name="Ogata H."/>
        </authorList>
    </citation>
    <scope>NUCLEOTIDE SEQUENCE [LARGE SCALE GENOMIC DNA]</scope>
</reference>
<dbReference type="EMBL" id="BRYB01002246">
    <property type="protein sequence ID" value="GMI41852.1"/>
    <property type="molecule type" value="Genomic_DNA"/>
</dbReference>
<name>A0ABQ6N719_9STRA</name>
<comment type="caution">
    <text evidence="2">The sequence shown here is derived from an EMBL/GenBank/DDBJ whole genome shotgun (WGS) entry which is preliminary data.</text>
</comment>
<dbReference type="Proteomes" id="UP001165060">
    <property type="component" value="Unassembled WGS sequence"/>
</dbReference>